<dbReference type="PRINTS" id="PR00131">
    <property type="entry name" value="GLHYDRLASE1"/>
</dbReference>
<evidence type="ECO:0000313" key="9">
    <source>
        <dbReference type="EMBL" id="GMF64549.1"/>
    </source>
</evidence>
<dbReference type="EMBL" id="BSXW01012417">
    <property type="protein sequence ID" value="GMF64549.1"/>
    <property type="molecule type" value="Genomic_DNA"/>
</dbReference>
<keyword evidence="10" id="KW-1185">Reference proteome</keyword>
<dbReference type="SMART" id="SM00220">
    <property type="entry name" value="S_TKc"/>
    <property type="match status" value="1"/>
</dbReference>
<evidence type="ECO:0000256" key="6">
    <source>
        <dbReference type="SAM" id="Coils"/>
    </source>
</evidence>
<evidence type="ECO:0000256" key="7">
    <source>
        <dbReference type="SAM" id="MobiDB-lite"/>
    </source>
</evidence>
<accession>A0A9W6YIM1</accession>
<dbReference type="Proteomes" id="UP001165083">
    <property type="component" value="Unassembled WGS sequence"/>
</dbReference>
<evidence type="ECO:0000256" key="1">
    <source>
        <dbReference type="ARBA" id="ARBA00010838"/>
    </source>
</evidence>
<evidence type="ECO:0000256" key="5">
    <source>
        <dbReference type="ARBA" id="ARBA00023295"/>
    </source>
</evidence>
<dbReference type="Pfam" id="PF00069">
    <property type="entry name" value="Pkinase"/>
    <property type="match status" value="1"/>
</dbReference>
<dbReference type="OrthoDB" id="65569at2759"/>
<dbReference type="GO" id="GO:0005524">
    <property type="term" value="F:ATP binding"/>
    <property type="evidence" value="ECO:0007669"/>
    <property type="project" value="UniProtKB-KW"/>
</dbReference>
<dbReference type="PANTHER" id="PTHR10353">
    <property type="entry name" value="GLYCOSYL HYDROLASE"/>
    <property type="match status" value="1"/>
</dbReference>
<comment type="caution">
    <text evidence="9">The sequence shown here is derived from an EMBL/GenBank/DDBJ whole genome shotgun (WGS) entry which is preliminary data.</text>
</comment>
<keyword evidence="3" id="KW-0378">Hydrolase</keyword>
<organism evidence="9 10">
    <name type="scientific">Phytophthora lilii</name>
    <dbReference type="NCBI Taxonomy" id="2077276"/>
    <lineage>
        <taxon>Eukaryota</taxon>
        <taxon>Sar</taxon>
        <taxon>Stramenopiles</taxon>
        <taxon>Oomycota</taxon>
        <taxon>Peronosporomycetes</taxon>
        <taxon>Peronosporales</taxon>
        <taxon>Peronosporaceae</taxon>
        <taxon>Phytophthora</taxon>
    </lineage>
</organism>
<gene>
    <name evidence="9" type="ORF">Plil01_001733900</name>
</gene>
<dbReference type="InterPro" id="IPR008271">
    <property type="entry name" value="Ser/Thr_kinase_AS"/>
</dbReference>
<dbReference type="PROSITE" id="PS50011">
    <property type="entry name" value="PROTEIN_KINASE_DOM"/>
    <property type="match status" value="1"/>
</dbReference>
<dbReference type="InterPro" id="IPR011009">
    <property type="entry name" value="Kinase-like_dom_sf"/>
</dbReference>
<proteinExistence type="inferred from homology"/>
<protein>
    <submittedName>
        <fullName evidence="9">Unnamed protein product</fullName>
    </submittedName>
</protein>
<dbReference type="InterPro" id="IPR001360">
    <property type="entry name" value="Glyco_hydro_1"/>
</dbReference>
<dbReference type="PROSITE" id="PS00108">
    <property type="entry name" value="PROTEIN_KINASE_ST"/>
    <property type="match status" value="1"/>
</dbReference>
<keyword evidence="2" id="KW-0547">Nucleotide-binding</keyword>
<dbReference type="Pfam" id="PF00232">
    <property type="entry name" value="Glyco_hydro_1"/>
    <property type="match status" value="1"/>
</dbReference>
<keyword evidence="6" id="KW-0175">Coiled coil</keyword>
<reference evidence="9" key="1">
    <citation type="submission" date="2023-04" db="EMBL/GenBank/DDBJ databases">
        <title>Phytophthora lilii NBRC 32176.</title>
        <authorList>
            <person name="Ichikawa N."/>
            <person name="Sato H."/>
            <person name="Tonouchi N."/>
        </authorList>
    </citation>
    <scope>NUCLEOTIDE SEQUENCE</scope>
    <source>
        <strain evidence="9">NBRC 32176</strain>
    </source>
</reference>
<keyword evidence="5" id="KW-0326">Glycosidase</keyword>
<dbReference type="Gene3D" id="3.30.310.80">
    <property type="entry name" value="Kinase associated domain 1, KA1"/>
    <property type="match status" value="1"/>
</dbReference>
<dbReference type="FunFam" id="1.10.510.10:FF:000571">
    <property type="entry name" value="Maternal embryonic leucine zipper kinase"/>
    <property type="match status" value="1"/>
</dbReference>
<dbReference type="Gene3D" id="3.20.20.80">
    <property type="entry name" value="Glycosidases"/>
    <property type="match status" value="1"/>
</dbReference>
<dbReference type="InterPro" id="IPR033132">
    <property type="entry name" value="GH_1_N_CS"/>
</dbReference>
<evidence type="ECO:0000256" key="3">
    <source>
        <dbReference type="ARBA" id="ARBA00022801"/>
    </source>
</evidence>
<keyword evidence="4" id="KW-0067">ATP-binding</keyword>
<feature type="domain" description="Protein kinase" evidence="8">
    <location>
        <begin position="766"/>
        <end position="1039"/>
    </location>
</feature>
<evidence type="ECO:0000256" key="4">
    <source>
        <dbReference type="ARBA" id="ARBA00022840"/>
    </source>
</evidence>
<dbReference type="FunFam" id="3.20.20.80:FF:000099">
    <property type="entry name" value="Lactase-phlorizin hydrolase, putative"/>
    <property type="match status" value="1"/>
</dbReference>
<evidence type="ECO:0000313" key="10">
    <source>
        <dbReference type="Proteomes" id="UP001165083"/>
    </source>
</evidence>
<feature type="region of interest" description="Disordered" evidence="7">
    <location>
        <begin position="1221"/>
        <end position="1240"/>
    </location>
</feature>
<feature type="compositionally biased region" description="Acidic residues" evidence="7">
    <location>
        <begin position="1222"/>
        <end position="1239"/>
    </location>
</feature>
<evidence type="ECO:0000256" key="2">
    <source>
        <dbReference type="ARBA" id="ARBA00022741"/>
    </source>
</evidence>
<dbReference type="GO" id="GO:0005975">
    <property type="term" value="P:carbohydrate metabolic process"/>
    <property type="evidence" value="ECO:0007669"/>
    <property type="project" value="InterPro"/>
</dbReference>
<dbReference type="GO" id="GO:0008422">
    <property type="term" value="F:beta-glucosidase activity"/>
    <property type="evidence" value="ECO:0007669"/>
    <property type="project" value="TreeGrafter"/>
</dbReference>
<comment type="similarity">
    <text evidence="1">Belongs to the glycosyl hydrolase 1 family.</text>
</comment>
<dbReference type="Gene3D" id="1.10.510.10">
    <property type="entry name" value="Transferase(Phosphotransferase) domain 1"/>
    <property type="match status" value="1"/>
</dbReference>
<sequence>MINLLTEVGVEWSPSAHQTSSTVHTEPAESANCGPQCMHLRFDNSLIRVSSGSSCEFATSENAGVGPSSTPTHRTDERISPVHNASWRIGESASLARRTGRLPDTSTASSTTQSLLKAARPIASLHLNSTATFAAWSEGTAPRPNLAQSPTSRVPRIPETRSATPMNLLRLLPCAVAAAAALLAPAARAEERCFAKDFMFGSATASYQVEGAYMDVGRTSSIWDDFCRQKPGLACANVADDFFHRYPSDLKMMADDGLQSFRFSISWSRVMTWNPATRRMVPNPPGIAFYHDLIDEMAKNNLVPILTIYHWDLPSALQTELSPAGWLSGDIIHHYVDYATLMFQEFGQKLDYWTTFNEPYSFVTQGYGTGVHAPGFTGSENNTYIVTHNLLRAHGLAVQKFREFRDAGIVRPTARIGIVLVAHMMFPLDPTNPKDVAAAERALQFDYGWFLQPMISGDYPAVMREVVGDRLPHFTTQEAEIIKGSYDLFMINHYASKSVTDCDSPTSKRSCDQLTLGWEKDKGVDDTRAPEGTRLSSKDRHGNRNCAWFTAYPPGYLALMKWVSAHDPSADVLLTENGWCGNDEVDNQDQMWYYENYMEQVYKAVTEENIKVIGYTAWSYLDNYEWGSFEPRFGLYYVNFTAETGSKDYVSAKPTELERIPRPAAKWFSKLAKTKCIPTASEAAAVRAPSGSSGSAGLSTWSIVGIVVAAVVVVGAAVAGFRADPPSMTSVLFSAPVAPVANMDVAQYPPPQAATASPPPRMLAQYQVLQTLGSGLQGKVKLGVDSVTHQRVALKIIDMAKLHRKAMINVYREVEAMSRVTHANVLRLLSVHDDVPYPKKDGSSKQVIVIVLELATGGELFDFMMYTGCFSESIARAYFQQLVAGLEACHAQGVYHRDIKPENLLLDESFALKIADFGLSGLREGADGAVAELYTQCGTRGYMSPEVLSYLPYEGEPADVWSAGVVLFIMLAGFPPFQIATNQDWWFRACAAKQHEAFWAAHARSATFSGGAMSLMTRIFNVKPQERITLAEIKTHPWFQESAVAPEDLRAELLNRKLQVEEEKQKEREEKLRAAAKQRLQQQDEEFDPFNMDVERSMAVPTAAGLATAEVSSKKAPSYPAASVALYTTFQSSRTAAELQTRVEKALTEHSARFVAHKDRFKTKATMTEDAEDVGFAVRIYSLDNAPGRCVVEFRRTSGACLKFHEAYKKLSESLSDLVWDNNDESETTDDSPAEELISDEAMMI</sequence>
<dbReference type="InterPro" id="IPR017853">
    <property type="entry name" value="GH"/>
</dbReference>
<dbReference type="SUPFAM" id="SSF56112">
    <property type="entry name" value="Protein kinase-like (PK-like)"/>
    <property type="match status" value="1"/>
</dbReference>
<dbReference type="PANTHER" id="PTHR10353:SF36">
    <property type="entry name" value="LP05116P"/>
    <property type="match status" value="1"/>
</dbReference>
<dbReference type="InterPro" id="IPR000719">
    <property type="entry name" value="Prot_kinase_dom"/>
</dbReference>
<feature type="coiled-coil region" evidence="6">
    <location>
        <begin position="1050"/>
        <end position="1086"/>
    </location>
</feature>
<dbReference type="GO" id="GO:0004672">
    <property type="term" value="F:protein kinase activity"/>
    <property type="evidence" value="ECO:0007669"/>
    <property type="project" value="InterPro"/>
</dbReference>
<name>A0A9W6YIM1_9STRA</name>
<dbReference type="SUPFAM" id="SSF51445">
    <property type="entry name" value="(Trans)glycosidases"/>
    <property type="match status" value="1"/>
</dbReference>
<dbReference type="PROSITE" id="PS00653">
    <property type="entry name" value="GLYCOSYL_HYDROL_F1_2"/>
    <property type="match status" value="1"/>
</dbReference>
<dbReference type="AlphaFoldDB" id="A0A9W6YIM1"/>
<evidence type="ECO:0000259" key="8">
    <source>
        <dbReference type="PROSITE" id="PS50011"/>
    </source>
</evidence>